<comment type="function">
    <text evidence="1 15">This protein is a component of the acetyl coenzyme A carboxylase complex; first, biotin carboxylase catalyzes the carboxylation of the carrier protein and then the transcarboxylase transfers the carboxyl group to form malonyl-CoA.</text>
</comment>
<keyword evidence="10" id="KW-0460">Magnesium</keyword>
<comment type="subunit">
    <text evidence="3 15">Acetyl-CoA carboxylase is a heterohexamer of biotin carboxyl carrier protein, biotin carboxylase and the two subunits of carboxyl transferase in a 2:2 complex.</text>
</comment>
<keyword evidence="8 14" id="KW-0547">Nucleotide-binding</keyword>
<evidence type="ECO:0000313" key="18">
    <source>
        <dbReference type="EMBL" id="EAU53571.1"/>
    </source>
</evidence>
<evidence type="ECO:0000259" key="17">
    <source>
        <dbReference type="PROSITE" id="PS50979"/>
    </source>
</evidence>
<dbReference type="HOGENOM" id="CLU_000395_3_2_0"/>
<keyword evidence="7" id="KW-0479">Metal-binding</keyword>
<evidence type="ECO:0000256" key="2">
    <source>
        <dbReference type="ARBA" id="ARBA00004956"/>
    </source>
</evidence>
<keyword evidence="15" id="KW-0443">Lipid metabolism</keyword>
<dbReference type="PANTHER" id="PTHR48095">
    <property type="entry name" value="PYRUVATE CARBOXYLASE SUBUNIT A"/>
    <property type="match status" value="1"/>
</dbReference>
<evidence type="ECO:0000313" key="19">
    <source>
        <dbReference type="Proteomes" id="UP000005297"/>
    </source>
</evidence>
<keyword evidence="15" id="KW-0275">Fatty acid biosynthesis</keyword>
<proteinExistence type="predicted"/>
<dbReference type="GO" id="GO:2001295">
    <property type="term" value="P:malonyl-CoA biosynthetic process"/>
    <property type="evidence" value="ECO:0007669"/>
    <property type="project" value="UniProtKB-UniPathway"/>
</dbReference>
<dbReference type="EC" id="6.3.4.14" evidence="4 15"/>
<evidence type="ECO:0000256" key="14">
    <source>
        <dbReference type="PROSITE-ProRule" id="PRU00409"/>
    </source>
</evidence>
<keyword evidence="6 15" id="KW-0436">Ligase</keyword>
<dbReference type="FunFam" id="3.30.1490.20:FF:000018">
    <property type="entry name" value="Biotin carboxylase"/>
    <property type="match status" value="1"/>
</dbReference>
<evidence type="ECO:0000256" key="5">
    <source>
        <dbReference type="ARBA" id="ARBA00017242"/>
    </source>
</evidence>
<comment type="catalytic activity">
    <reaction evidence="13 15">
        <text>N(6)-biotinyl-L-lysyl-[protein] + hydrogencarbonate + ATP = N(6)-carboxybiotinyl-L-lysyl-[protein] + ADP + phosphate + H(+)</text>
        <dbReference type="Rhea" id="RHEA:13501"/>
        <dbReference type="Rhea" id="RHEA-COMP:10505"/>
        <dbReference type="Rhea" id="RHEA-COMP:10506"/>
        <dbReference type="ChEBI" id="CHEBI:15378"/>
        <dbReference type="ChEBI" id="CHEBI:17544"/>
        <dbReference type="ChEBI" id="CHEBI:30616"/>
        <dbReference type="ChEBI" id="CHEBI:43474"/>
        <dbReference type="ChEBI" id="CHEBI:83144"/>
        <dbReference type="ChEBI" id="CHEBI:83145"/>
        <dbReference type="ChEBI" id="CHEBI:456216"/>
        <dbReference type="EC" id="6.3.4.14"/>
    </reaction>
</comment>
<dbReference type="GO" id="GO:0004075">
    <property type="term" value="F:biotin carboxylase activity"/>
    <property type="evidence" value="ECO:0007669"/>
    <property type="project" value="UniProtKB-EC"/>
</dbReference>
<evidence type="ECO:0000256" key="8">
    <source>
        <dbReference type="ARBA" id="ARBA00022741"/>
    </source>
</evidence>
<dbReference type="NCBIfam" id="NF006367">
    <property type="entry name" value="PRK08591.1"/>
    <property type="match status" value="1"/>
</dbReference>
<dbReference type="PANTHER" id="PTHR48095:SF2">
    <property type="entry name" value="BIOTIN CARBOXYLASE, CHLOROPLASTIC"/>
    <property type="match status" value="1"/>
</dbReference>
<dbReference type="InterPro" id="IPR051602">
    <property type="entry name" value="ACC_Biotin_Carboxylase"/>
</dbReference>
<name>Q0EWA0_9PROT</name>
<dbReference type="SUPFAM" id="SSF51246">
    <property type="entry name" value="Rudiment single hybrid motif"/>
    <property type="match status" value="1"/>
</dbReference>
<dbReference type="InterPro" id="IPR005482">
    <property type="entry name" value="Biotin_COase_C"/>
</dbReference>
<dbReference type="InterPro" id="IPR011761">
    <property type="entry name" value="ATP-grasp"/>
</dbReference>
<evidence type="ECO:0000256" key="9">
    <source>
        <dbReference type="ARBA" id="ARBA00022840"/>
    </source>
</evidence>
<dbReference type="Proteomes" id="UP000005297">
    <property type="component" value="Unassembled WGS sequence"/>
</dbReference>
<dbReference type="InterPro" id="IPR016185">
    <property type="entry name" value="PreATP-grasp_dom_sf"/>
</dbReference>
<organism evidence="18 19">
    <name type="scientific">Mariprofundus ferrooxydans PV-1</name>
    <dbReference type="NCBI Taxonomy" id="314345"/>
    <lineage>
        <taxon>Bacteria</taxon>
        <taxon>Pseudomonadati</taxon>
        <taxon>Pseudomonadota</taxon>
        <taxon>Candidatius Mariprofundia</taxon>
        <taxon>Mariprofundales</taxon>
        <taxon>Mariprofundaceae</taxon>
        <taxon>Mariprofundus</taxon>
    </lineage>
</organism>
<dbReference type="OrthoDB" id="5287729at2"/>
<protein>
    <recommendedName>
        <fullName evidence="5 15">Biotin carboxylase</fullName>
        <ecNumber evidence="4 15">6.3.4.14</ecNumber>
    </recommendedName>
    <alternativeName>
        <fullName evidence="12 15">Acetyl-coenzyme A carboxylase biotin carboxylase subunit A</fullName>
    </alternativeName>
</protein>
<evidence type="ECO:0000256" key="15">
    <source>
        <dbReference type="RuleBase" id="RU365063"/>
    </source>
</evidence>
<dbReference type="GO" id="GO:0005524">
    <property type="term" value="F:ATP binding"/>
    <property type="evidence" value="ECO:0007669"/>
    <property type="project" value="UniProtKB-UniRule"/>
</dbReference>
<dbReference type="FunFam" id="3.30.470.20:FF:000028">
    <property type="entry name" value="Methylcrotonoyl-CoA carboxylase subunit alpha, mitochondrial"/>
    <property type="match status" value="1"/>
</dbReference>
<evidence type="ECO:0000256" key="13">
    <source>
        <dbReference type="ARBA" id="ARBA00048600"/>
    </source>
</evidence>
<dbReference type="SUPFAM" id="SSF52440">
    <property type="entry name" value="PreATP-grasp domain"/>
    <property type="match status" value="1"/>
</dbReference>
<dbReference type="Gene3D" id="3.30.470.20">
    <property type="entry name" value="ATP-grasp fold, B domain"/>
    <property type="match status" value="1"/>
</dbReference>
<dbReference type="FunFam" id="3.40.50.20:FF:000010">
    <property type="entry name" value="Propionyl-CoA carboxylase subunit alpha"/>
    <property type="match status" value="1"/>
</dbReference>
<dbReference type="eggNOG" id="COG0439">
    <property type="taxonomic scope" value="Bacteria"/>
</dbReference>
<evidence type="ECO:0000256" key="10">
    <source>
        <dbReference type="ARBA" id="ARBA00022842"/>
    </source>
</evidence>
<dbReference type="PROSITE" id="PS50979">
    <property type="entry name" value="BC"/>
    <property type="match status" value="1"/>
</dbReference>
<keyword evidence="15" id="KW-0444">Lipid biosynthesis</keyword>
<dbReference type="InterPro" id="IPR004549">
    <property type="entry name" value="Acetyl_CoA_COase_biotin_COase"/>
</dbReference>
<dbReference type="PROSITE" id="PS50975">
    <property type="entry name" value="ATP_GRASP"/>
    <property type="match status" value="1"/>
</dbReference>
<keyword evidence="15" id="KW-0276">Fatty acid metabolism</keyword>
<evidence type="ECO:0000256" key="1">
    <source>
        <dbReference type="ARBA" id="ARBA00003761"/>
    </source>
</evidence>
<gene>
    <name evidence="18" type="ORF">SPV1_02998</name>
</gene>
<evidence type="ECO:0000256" key="6">
    <source>
        <dbReference type="ARBA" id="ARBA00022598"/>
    </source>
</evidence>
<evidence type="ECO:0000256" key="11">
    <source>
        <dbReference type="ARBA" id="ARBA00023267"/>
    </source>
</evidence>
<reference evidence="18 19" key="1">
    <citation type="submission" date="2006-09" db="EMBL/GenBank/DDBJ databases">
        <authorList>
            <person name="Emerson D."/>
            <person name="Ferriera S."/>
            <person name="Johnson J."/>
            <person name="Kravitz S."/>
            <person name="Halpern A."/>
            <person name="Remington K."/>
            <person name="Beeson K."/>
            <person name="Tran B."/>
            <person name="Rogers Y.-H."/>
            <person name="Friedman R."/>
            <person name="Venter J.C."/>
        </authorList>
    </citation>
    <scope>NUCLEOTIDE SEQUENCE [LARGE SCALE GENOMIC DNA]</scope>
    <source>
        <strain evidence="18 19">PV-1</strain>
    </source>
</reference>
<sequence>MFHKILIANRGEIAVRIIRACKEMGIRSVAVYSEADKDAMHTRLADESICIGPAPSTLSYLNIAAIMAAAELTDAEAIHPGYGFLAENASFAEIVSESGLVWIGPTPESMRIMGDKVAAKQKMDEANVPLVPGSDGAVTTVDEAKAIAKAAGFPVIVKASAGGGGRGMKVVHSEASLPNAFSMCQSEAGAAFGDDTVFIEKYLEEPRHIEVQVLGDKHGNIVHLFERECSMQRNNQKVLEEAPSPFVDDETRAKICAAGVAAARAVDYVGAGTIEFLMNPDKSFYFIEMNTRIQVEHPVTEWITGVDLIEWQIRVASGEQLAFTQDDIKMKGHAIECRINAEHPFKFTPSPGTVQLYHAPGGRSVRVDSFLYTGYSIPPYYDSMIAKIITHARDRQKCIRRMQRAMDELVVLGVTTNQELHQRLLANPGFQSADFNIHFLERWLNQMHL</sequence>
<dbReference type="SUPFAM" id="SSF56059">
    <property type="entry name" value="Glutathione synthetase ATP-binding domain-like"/>
    <property type="match status" value="1"/>
</dbReference>
<dbReference type="Pfam" id="PF02785">
    <property type="entry name" value="Biotin_carb_C"/>
    <property type="match status" value="1"/>
</dbReference>
<keyword evidence="11 15" id="KW-0092">Biotin</keyword>
<evidence type="ECO:0000256" key="4">
    <source>
        <dbReference type="ARBA" id="ARBA00013263"/>
    </source>
</evidence>
<dbReference type="InterPro" id="IPR005479">
    <property type="entry name" value="CPAse_ATP-bd"/>
</dbReference>
<dbReference type="InterPro" id="IPR011764">
    <property type="entry name" value="Biotin_carboxylation_dom"/>
</dbReference>
<dbReference type="Pfam" id="PF02786">
    <property type="entry name" value="CPSase_L_D2"/>
    <property type="match status" value="1"/>
</dbReference>
<dbReference type="GO" id="GO:0046872">
    <property type="term" value="F:metal ion binding"/>
    <property type="evidence" value="ECO:0007669"/>
    <property type="project" value="UniProtKB-KW"/>
</dbReference>
<dbReference type="AlphaFoldDB" id="Q0EWA0"/>
<dbReference type="InParanoid" id="Q0EWA0"/>
<dbReference type="PROSITE" id="PS00866">
    <property type="entry name" value="CPSASE_1"/>
    <property type="match status" value="1"/>
</dbReference>
<dbReference type="EMBL" id="AATS01000021">
    <property type="protein sequence ID" value="EAU53571.1"/>
    <property type="molecule type" value="Genomic_DNA"/>
</dbReference>
<dbReference type="SMART" id="SM00878">
    <property type="entry name" value="Biotin_carb_C"/>
    <property type="match status" value="1"/>
</dbReference>
<dbReference type="Pfam" id="PF00289">
    <property type="entry name" value="Biotin_carb_N"/>
    <property type="match status" value="1"/>
</dbReference>
<feature type="domain" description="Biotin carboxylation" evidence="17">
    <location>
        <begin position="1"/>
        <end position="445"/>
    </location>
</feature>
<keyword evidence="19" id="KW-1185">Reference proteome</keyword>
<evidence type="ECO:0000259" key="16">
    <source>
        <dbReference type="PROSITE" id="PS50975"/>
    </source>
</evidence>
<comment type="caution">
    <text evidence="18">The sequence shown here is derived from an EMBL/GenBank/DDBJ whole genome shotgun (WGS) entry which is preliminary data.</text>
</comment>
<comment type="pathway">
    <text evidence="2 15">Lipid metabolism; malonyl-CoA biosynthesis; malonyl-CoA from acetyl-CoA: step 1/1.</text>
</comment>
<dbReference type="RefSeq" id="WP_009850897.1">
    <property type="nucleotide sequence ID" value="NZ_DS022295.1"/>
</dbReference>
<dbReference type="STRING" id="314344.AL013_05665"/>
<dbReference type="InterPro" id="IPR011054">
    <property type="entry name" value="Rudment_hybrid_motif"/>
</dbReference>
<evidence type="ECO:0000256" key="3">
    <source>
        <dbReference type="ARBA" id="ARBA00011750"/>
    </source>
</evidence>
<accession>Q0EWA0</accession>
<evidence type="ECO:0000256" key="7">
    <source>
        <dbReference type="ARBA" id="ARBA00022723"/>
    </source>
</evidence>
<dbReference type="InterPro" id="IPR005481">
    <property type="entry name" value="BC-like_N"/>
</dbReference>
<keyword evidence="9 14" id="KW-0067">ATP-binding</keyword>
<dbReference type="NCBIfam" id="TIGR00514">
    <property type="entry name" value="accC"/>
    <property type="match status" value="1"/>
</dbReference>
<feature type="domain" description="ATP-grasp" evidence="16">
    <location>
        <begin position="120"/>
        <end position="317"/>
    </location>
</feature>
<dbReference type="FunCoup" id="Q0EWA0">
    <property type="interactions" value="561"/>
</dbReference>
<dbReference type="UniPathway" id="UPA00655">
    <property type="reaction ID" value="UER00711"/>
</dbReference>
<evidence type="ECO:0000256" key="12">
    <source>
        <dbReference type="ARBA" id="ARBA00033786"/>
    </source>
</evidence>
<dbReference type="GO" id="GO:0006633">
    <property type="term" value="P:fatty acid biosynthetic process"/>
    <property type="evidence" value="ECO:0007669"/>
    <property type="project" value="UniProtKB-KW"/>
</dbReference>
<dbReference type="PROSITE" id="PS00867">
    <property type="entry name" value="CPSASE_2"/>
    <property type="match status" value="1"/>
</dbReference>